<comment type="caution">
    <text evidence="3">The sequence shown here is derived from an EMBL/GenBank/DDBJ whole genome shotgun (WGS) entry which is preliminary data.</text>
</comment>
<dbReference type="Gene3D" id="3.40.710.10">
    <property type="entry name" value="DD-peptidase/beta-lactamase superfamily"/>
    <property type="match status" value="1"/>
</dbReference>
<dbReference type="Pfam" id="PF17660">
    <property type="entry name" value="BTRD1"/>
    <property type="match status" value="1"/>
</dbReference>
<feature type="domain" description="Beta-lactamase-related" evidence="2">
    <location>
        <begin position="412"/>
        <end position="599"/>
    </location>
</feature>
<dbReference type="InterPro" id="IPR049511">
    <property type="entry name" value="PGH-like_rpt"/>
</dbReference>
<evidence type="ECO:0000313" key="4">
    <source>
        <dbReference type="Proteomes" id="UP000031599"/>
    </source>
</evidence>
<feature type="region of interest" description="Disordered" evidence="1">
    <location>
        <begin position="34"/>
        <end position="75"/>
    </location>
</feature>
<gene>
    <name evidence="3" type="ORF">DB30_05879</name>
</gene>
<dbReference type="Pfam" id="PF00144">
    <property type="entry name" value="Beta-lactamase"/>
    <property type="match status" value="1"/>
</dbReference>
<dbReference type="InterPro" id="IPR001466">
    <property type="entry name" value="Beta-lactam-related"/>
</dbReference>
<sequence>MRGRSHHLGVGLAFWAMIAMVVILAACPAEDPMIGAGDETGGPGPPEAIDPLDGGGSEPPGSPDPTSTWRAPSTLGNGLVHDSRYDLGARHYAKKVTAAELEAGVGWADFVTSHSDKLRVGFRPSSVHAEVSLEGGAVPQLAIADRSVYVSDDDANYRSETKTYVYSSLFSEAKLALSGPSAPGEPRPTSIDTFSLPSGQVGVTIVWTYDNNPLPWKIVVGQRRAVFNGALAVFRKTGFRPISIASRNRGGLSEYAGIFVSDGVQATDWKVSLAEHWASLWETAETEWGKGYYAFRGTYEHGSETLPLFNVLWTKRSPEMKLEMRYNMDESLFNEQDIHWRKSGYHLETTCAYSDTGVTRYAGLWTRSDPYLRVAVGDSLDESGPTFAARYAPFEDSAIKVMTLEGTKSQGEYFRPSATLHIFEKGELVLNRAYTYAPAHYPDTSLNAKMALASASKSITAAAVVKELDTKGIPLTAPFAGTAGIVGVPNMVSTPTIVEVLRNLGGFNAFVDSYSNPSLMNMSYPIDGKAMYDYVVNGHLDAKTTDSYWDAGTYKMSQLGLFIYSNPGFSMLGELVRVQSGVPYAEYVRDSLLEPLNLHQEIYPDAGHRNAVDESTQAGLRSYLINSAHPYTEGCSADADCSYLPGGTCASSNTCVGCVVNQTDPTQNRPCRGVSACIAGVCTPPTPRLASEAPPKPANGDSSPKRAINAGPVLASAPDFASVFRYAGRVYMGGAPLAAGGWHGDGESLGVLVRTLAQYDFLMPFTVASQLWDPKWWNFQNDRASKWAYGLGWYARGNWIAMAGGADGTMSLILHNRQWDFTVVFLANVIGNGFSDFINPLLNAPLGWGSSMLGSQFPCADDPATITGNECGNILAAY</sequence>
<dbReference type="PROSITE" id="PS51257">
    <property type="entry name" value="PROKAR_LIPOPROTEIN"/>
    <property type="match status" value="1"/>
</dbReference>
<reference evidence="3 4" key="1">
    <citation type="submission" date="2014-12" db="EMBL/GenBank/DDBJ databases">
        <title>Genome assembly of Enhygromyxa salina DSM 15201.</title>
        <authorList>
            <person name="Sharma G."/>
            <person name="Subramanian S."/>
        </authorList>
    </citation>
    <scope>NUCLEOTIDE SEQUENCE [LARGE SCALE GENOMIC DNA]</scope>
    <source>
        <strain evidence="3 4">DSM 15201</strain>
    </source>
</reference>
<proteinExistence type="predicted"/>
<dbReference type="EMBL" id="JMCC02000059">
    <property type="protein sequence ID" value="KIG15179.1"/>
    <property type="molecule type" value="Genomic_DNA"/>
</dbReference>
<accession>A0A0C1ZBT1</accession>
<name>A0A0C1ZBT1_9BACT</name>
<dbReference type="AlphaFoldDB" id="A0A0C1ZBT1"/>
<organism evidence="3 4">
    <name type="scientific">Enhygromyxa salina</name>
    <dbReference type="NCBI Taxonomy" id="215803"/>
    <lineage>
        <taxon>Bacteria</taxon>
        <taxon>Pseudomonadati</taxon>
        <taxon>Myxococcota</taxon>
        <taxon>Polyangia</taxon>
        <taxon>Nannocystales</taxon>
        <taxon>Nannocystaceae</taxon>
        <taxon>Enhygromyxa</taxon>
    </lineage>
</organism>
<dbReference type="Proteomes" id="UP000031599">
    <property type="component" value="Unassembled WGS sequence"/>
</dbReference>
<dbReference type="PANTHER" id="PTHR46825">
    <property type="entry name" value="D-ALANYL-D-ALANINE-CARBOXYPEPTIDASE/ENDOPEPTIDASE AMPH"/>
    <property type="match status" value="1"/>
</dbReference>
<dbReference type="SUPFAM" id="SSF56601">
    <property type="entry name" value="beta-lactamase/transpeptidase-like"/>
    <property type="match status" value="1"/>
</dbReference>
<dbReference type="InterPro" id="IPR012338">
    <property type="entry name" value="Beta-lactam/transpept-like"/>
</dbReference>
<evidence type="ECO:0000256" key="1">
    <source>
        <dbReference type="SAM" id="MobiDB-lite"/>
    </source>
</evidence>
<dbReference type="InterPro" id="IPR050491">
    <property type="entry name" value="AmpC-like"/>
</dbReference>
<dbReference type="PANTHER" id="PTHR46825:SF9">
    <property type="entry name" value="BETA-LACTAMASE-RELATED DOMAIN-CONTAINING PROTEIN"/>
    <property type="match status" value="1"/>
</dbReference>
<evidence type="ECO:0000259" key="2">
    <source>
        <dbReference type="Pfam" id="PF00144"/>
    </source>
</evidence>
<evidence type="ECO:0000313" key="3">
    <source>
        <dbReference type="EMBL" id="KIG15179.1"/>
    </source>
</evidence>
<protein>
    <recommendedName>
        <fullName evidence="2">Beta-lactamase-related domain-containing protein</fullName>
    </recommendedName>
</protein>